<feature type="chain" id="PRO_5042177616" description="Sushi domain-containing protein" evidence="3">
    <location>
        <begin position="21"/>
        <end position="603"/>
    </location>
</feature>
<name>A0AAE0Y4P1_9GAST</name>
<accession>A0AAE0Y4P1</accession>
<feature type="domain" description="Sushi" evidence="4">
    <location>
        <begin position="234"/>
        <end position="295"/>
    </location>
</feature>
<keyword evidence="1" id="KW-1015">Disulfide bond</keyword>
<proteinExistence type="predicted"/>
<comment type="caution">
    <text evidence="2">Lacks conserved residue(s) required for the propagation of feature annotation.</text>
</comment>
<keyword evidence="3" id="KW-0732">Signal</keyword>
<gene>
    <name evidence="5" type="ORF">RRG08_039143</name>
</gene>
<dbReference type="Pfam" id="PF00084">
    <property type="entry name" value="Sushi"/>
    <property type="match status" value="1"/>
</dbReference>
<dbReference type="Gene3D" id="2.10.70.10">
    <property type="entry name" value="Complement Module, domain 1"/>
    <property type="match status" value="1"/>
</dbReference>
<dbReference type="Proteomes" id="UP001283361">
    <property type="component" value="Unassembled WGS sequence"/>
</dbReference>
<keyword evidence="2" id="KW-0768">Sushi</keyword>
<dbReference type="InterPro" id="IPR035976">
    <property type="entry name" value="Sushi/SCR/CCP_sf"/>
</dbReference>
<protein>
    <recommendedName>
        <fullName evidence="4">Sushi domain-containing protein</fullName>
    </recommendedName>
</protein>
<keyword evidence="6" id="KW-1185">Reference proteome</keyword>
<evidence type="ECO:0000313" key="6">
    <source>
        <dbReference type="Proteomes" id="UP001283361"/>
    </source>
</evidence>
<evidence type="ECO:0000256" key="1">
    <source>
        <dbReference type="ARBA" id="ARBA00023157"/>
    </source>
</evidence>
<evidence type="ECO:0000256" key="3">
    <source>
        <dbReference type="SAM" id="SignalP"/>
    </source>
</evidence>
<comment type="caution">
    <text evidence="5">The sequence shown here is derived from an EMBL/GenBank/DDBJ whole genome shotgun (WGS) entry which is preliminary data.</text>
</comment>
<evidence type="ECO:0000256" key="2">
    <source>
        <dbReference type="PROSITE-ProRule" id="PRU00302"/>
    </source>
</evidence>
<reference evidence="5" key="1">
    <citation type="journal article" date="2023" name="G3 (Bethesda)">
        <title>A reference genome for the long-term kleptoplast-retaining sea slug Elysia crispata morphotype clarki.</title>
        <authorList>
            <person name="Eastman K.E."/>
            <person name="Pendleton A.L."/>
            <person name="Shaikh M.A."/>
            <person name="Suttiyut T."/>
            <person name="Ogas R."/>
            <person name="Tomko P."/>
            <person name="Gavelis G."/>
            <person name="Widhalm J.R."/>
            <person name="Wisecaver J.H."/>
        </authorList>
    </citation>
    <scope>NUCLEOTIDE SEQUENCE</scope>
    <source>
        <strain evidence="5">ECLA1</strain>
    </source>
</reference>
<sequence length="603" mass="67740">MNRLVIYFIFFSTLMTLSHGYLMRTIGQRCFWVAEIRTNFEFACSQGGSLVRFETEESAVNTMKNLVMEGTAATNELYLISTEPGNPYHATGGFTDHYWWDGSVISIWGSGEAGVGNCPAIYVTGDAGSVGSLDVRVTVFSCDQDQRFICEGPEYTSCGDLLFVNFTASDRLYYRSILDTIDVSSNPCASEFGTTVALAWFDDLDEMVSVGMELDNQLVMHDFHLDPIYDSSTLKCNQLQTLTNAKRSTDNRTLATTVTLTCTQGYVFVPNATSAMSVTCGTSGLWYPQPEYCGLLSFWFVLWSGPCELRGSFIDTSVEVSGGSYHTKDKSFIIRFTWDLPGTTKVAAIMQVMRFLLLGLASVLLFGLCYGQTTSEELSEAISKAFQVYEDRLAHIETYFGNLARQVMLQQFNSEQRARTDGYSGVKAVRGSHHGPRNYYSKSVVGSRFISIHDHADFVRTVGMGEINAVINGVEFTTRHNDYSLVMPSTTSTDYHETEPLPFPDVPPSVLNLKNIDDQIEELRTYFKAFATQNPELRDYRPYFRANLCYMEGAWTLDKSIEEPFESDRHQLDAASWLQLQSLVRVWFMEFTLSPLTFSVGKV</sequence>
<organism evidence="5 6">
    <name type="scientific">Elysia crispata</name>
    <name type="common">lettuce slug</name>
    <dbReference type="NCBI Taxonomy" id="231223"/>
    <lineage>
        <taxon>Eukaryota</taxon>
        <taxon>Metazoa</taxon>
        <taxon>Spiralia</taxon>
        <taxon>Lophotrochozoa</taxon>
        <taxon>Mollusca</taxon>
        <taxon>Gastropoda</taxon>
        <taxon>Heterobranchia</taxon>
        <taxon>Euthyneura</taxon>
        <taxon>Panpulmonata</taxon>
        <taxon>Sacoglossa</taxon>
        <taxon>Placobranchoidea</taxon>
        <taxon>Plakobranchidae</taxon>
        <taxon>Elysia</taxon>
    </lineage>
</organism>
<dbReference type="SUPFAM" id="SSF57535">
    <property type="entry name" value="Complement control module/SCR domain"/>
    <property type="match status" value="1"/>
</dbReference>
<feature type="signal peptide" evidence="3">
    <location>
        <begin position="1"/>
        <end position="20"/>
    </location>
</feature>
<evidence type="ECO:0000259" key="4">
    <source>
        <dbReference type="PROSITE" id="PS50923"/>
    </source>
</evidence>
<dbReference type="EMBL" id="JAWDGP010006998">
    <property type="protein sequence ID" value="KAK3731490.1"/>
    <property type="molecule type" value="Genomic_DNA"/>
</dbReference>
<dbReference type="CDD" id="cd00033">
    <property type="entry name" value="CCP"/>
    <property type="match status" value="1"/>
</dbReference>
<dbReference type="PROSITE" id="PS50923">
    <property type="entry name" value="SUSHI"/>
    <property type="match status" value="1"/>
</dbReference>
<dbReference type="AlphaFoldDB" id="A0AAE0Y4P1"/>
<dbReference type="InterPro" id="IPR000436">
    <property type="entry name" value="Sushi_SCR_CCP_dom"/>
</dbReference>
<evidence type="ECO:0000313" key="5">
    <source>
        <dbReference type="EMBL" id="KAK3731490.1"/>
    </source>
</evidence>